<dbReference type="GO" id="GO:0004675">
    <property type="term" value="F:transmembrane receptor protein serine/threonine kinase activity"/>
    <property type="evidence" value="ECO:0007669"/>
    <property type="project" value="InterPro"/>
</dbReference>
<dbReference type="InterPro" id="IPR000472">
    <property type="entry name" value="Activin_recp"/>
</dbReference>
<dbReference type="EMBL" id="BTSX01000002">
    <property type="protein sequence ID" value="GMS82816.1"/>
    <property type="molecule type" value="Genomic_DNA"/>
</dbReference>
<dbReference type="SUPFAM" id="SSF57302">
    <property type="entry name" value="Snake toxin-like"/>
    <property type="match status" value="1"/>
</dbReference>
<gene>
    <name evidence="6" type="ORF">PENTCL1PPCAC_4990</name>
    <name evidence="7" type="ORF">PENTCL1PPCAC_4991</name>
</gene>
<evidence type="ECO:0000313" key="6">
    <source>
        <dbReference type="EMBL" id="GMS82815.1"/>
    </source>
</evidence>
<comment type="subcellular location">
    <subcellularLocation>
        <location evidence="1">Membrane</location>
    </subcellularLocation>
</comment>
<dbReference type="AlphaFoldDB" id="A0AAV5SRW4"/>
<evidence type="ECO:0000259" key="5">
    <source>
        <dbReference type="Pfam" id="PF01064"/>
    </source>
</evidence>
<evidence type="ECO:0000313" key="8">
    <source>
        <dbReference type="Proteomes" id="UP001432027"/>
    </source>
</evidence>
<dbReference type="CDD" id="cd00117">
    <property type="entry name" value="TFP"/>
    <property type="match status" value="1"/>
</dbReference>
<dbReference type="InterPro" id="IPR045860">
    <property type="entry name" value="Snake_toxin-like_sf"/>
</dbReference>
<dbReference type="Proteomes" id="UP001432027">
    <property type="component" value="Unassembled WGS sequence"/>
</dbReference>
<evidence type="ECO:0000313" key="7">
    <source>
        <dbReference type="EMBL" id="GMS82816.1"/>
    </source>
</evidence>
<feature type="non-terminal residue" evidence="6">
    <location>
        <position position="120"/>
    </location>
</feature>
<evidence type="ECO:0000256" key="2">
    <source>
        <dbReference type="ARBA" id="ARBA00022729"/>
    </source>
</evidence>
<proteinExistence type="predicted"/>
<feature type="domain" description="Activin types I and II receptor" evidence="5">
    <location>
        <begin position="34"/>
        <end position="97"/>
    </location>
</feature>
<evidence type="ECO:0000256" key="3">
    <source>
        <dbReference type="ARBA" id="ARBA00023136"/>
    </source>
</evidence>
<comment type="caution">
    <text evidence="6">The sequence shown here is derived from an EMBL/GenBank/DDBJ whole genome shotgun (WGS) entry which is preliminary data.</text>
</comment>
<reference evidence="6" key="1">
    <citation type="submission" date="2023-10" db="EMBL/GenBank/DDBJ databases">
        <title>Genome assembly of Pristionchus species.</title>
        <authorList>
            <person name="Yoshida K."/>
            <person name="Sommer R.J."/>
        </authorList>
    </citation>
    <scope>NUCLEOTIDE SEQUENCE</scope>
    <source>
        <strain evidence="6">RS0144</strain>
    </source>
</reference>
<accession>A0AAV5SRW4</accession>
<feature type="signal peptide" evidence="4">
    <location>
        <begin position="1"/>
        <end position="19"/>
    </location>
</feature>
<dbReference type="EMBL" id="BTSX01000002">
    <property type="protein sequence ID" value="GMS82815.1"/>
    <property type="molecule type" value="Genomic_DNA"/>
</dbReference>
<dbReference type="PANTHER" id="PTHR34721:SF3">
    <property type="entry name" value="ACTIVIN_RECP DOMAIN-CONTAINING PROTEIN-RELATED"/>
    <property type="match status" value="1"/>
</dbReference>
<dbReference type="PANTHER" id="PTHR34721">
    <property type="entry name" value="PROTEIN CBG09734"/>
    <property type="match status" value="1"/>
</dbReference>
<organism evidence="6 8">
    <name type="scientific">Pristionchus entomophagus</name>
    <dbReference type="NCBI Taxonomy" id="358040"/>
    <lineage>
        <taxon>Eukaryota</taxon>
        <taxon>Metazoa</taxon>
        <taxon>Ecdysozoa</taxon>
        <taxon>Nematoda</taxon>
        <taxon>Chromadorea</taxon>
        <taxon>Rhabditida</taxon>
        <taxon>Rhabditina</taxon>
        <taxon>Diplogasteromorpha</taxon>
        <taxon>Diplogasteroidea</taxon>
        <taxon>Neodiplogasteridae</taxon>
        <taxon>Pristionchus</taxon>
    </lineage>
</organism>
<feature type="chain" id="PRO_5044714684" description="Activin types I and II receptor domain-containing protein" evidence="4">
    <location>
        <begin position="20"/>
        <end position="120"/>
    </location>
</feature>
<keyword evidence="3" id="KW-0472">Membrane</keyword>
<evidence type="ECO:0000256" key="1">
    <source>
        <dbReference type="ARBA" id="ARBA00004370"/>
    </source>
</evidence>
<sequence length="120" mass="13235">MRSPQIFVVLLTLLSLSNALKCHAEVVRNGLDDKLPPVVTCSLPLAFCWSFQSNEPSRKQFIYRGCKYHCEEVGCFTAKRFDVEGTECCCKGDFCNSGATAADDDFDNKTDNTASAPLVL</sequence>
<evidence type="ECO:0000256" key="4">
    <source>
        <dbReference type="SAM" id="SignalP"/>
    </source>
</evidence>
<dbReference type="GO" id="GO:0016020">
    <property type="term" value="C:membrane"/>
    <property type="evidence" value="ECO:0007669"/>
    <property type="project" value="UniProtKB-SubCell"/>
</dbReference>
<keyword evidence="8" id="KW-1185">Reference proteome</keyword>
<protein>
    <recommendedName>
        <fullName evidence="5">Activin types I and II receptor domain-containing protein</fullName>
    </recommendedName>
</protein>
<dbReference type="Pfam" id="PF01064">
    <property type="entry name" value="Activin_recp"/>
    <property type="match status" value="1"/>
</dbReference>
<name>A0AAV5SRW4_9BILA</name>
<keyword evidence="2 4" id="KW-0732">Signal</keyword>